<evidence type="ECO:0000313" key="3">
    <source>
        <dbReference type="Proteomes" id="UP000187209"/>
    </source>
</evidence>
<sequence>MDANLGIYSSNTILFQALSYILIFFYSLLFLGSILRPNFSIVNSYKKQVFLILMCIIGSASSNIYTVRIILFLSAFWKISTSIRWFICDIGDIFYLFITFIITDISISFYCYYKFQLLHRKKFFILRISRILYILTFLTYVAAAFADLKNLDYDIYENSTDICSIFIWFCIVITIIISSMLIIRGARLAFTEQIVNKIKKNALILGGFFAIANGIFYVIKFIFVNTRNDDQRSILFFMYYLCDEIIPFMIMLVYLYRLKNDFETNLEDVANELLQNDEGKKIVI</sequence>
<feature type="transmembrane region" description="Helical" evidence="1">
    <location>
        <begin position="13"/>
        <end position="37"/>
    </location>
</feature>
<feature type="transmembrane region" description="Helical" evidence="1">
    <location>
        <begin position="236"/>
        <end position="256"/>
    </location>
</feature>
<gene>
    <name evidence="2" type="ORF">SteCoe_14178</name>
</gene>
<feature type="transmembrane region" description="Helical" evidence="1">
    <location>
        <begin position="203"/>
        <end position="224"/>
    </location>
</feature>
<keyword evidence="1" id="KW-1133">Transmembrane helix</keyword>
<dbReference type="Proteomes" id="UP000187209">
    <property type="component" value="Unassembled WGS sequence"/>
</dbReference>
<feature type="transmembrane region" description="Helical" evidence="1">
    <location>
        <begin position="124"/>
        <end position="145"/>
    </location>
</feature>
<feature type="transmembrane region" description="Helical" evidence="1">
    <location>
        <begin position="49"/>
        <end position="73"/>
    </location>
</feature>
<dbReference type="EMBL" id="MPUH01000262">
    <property type="protein sequence ID" value="OMJ84659.1"/>
    <property type="molecule type" value="Genomic_DNA"/>
</dbReference>
<proteinExistence type="predicted"/>
<keyword evidence="1" id="KW-0812">Transmembrane</keyword>
<organism evidence="2 3">
    <name type="scientific">Stentor coeruleus</name>
    <dbReference type="NCBI Taxonomy" id="5963"/>
    <lineage>
        <taxon>Eukaryota</taxon>
        <taxon>Sar</taxon>
        <taxon>Alveolata</taxon>
        <taxon>Ciliophora</taxon>
        <taxon>Postciliodesmatophora</taxon>
        <taxon>Heterotrichea</taxon>
        <taxon>Heterotrichida</taxon>
        <taxon>Stentoridae</taxon>
        <taxon>Stentor</taxon>
    </lineage>
</organism>
<protein>
    <submittedName>
        <fullName evidence="2">Uncharacterized protein</fullName>
    </submittedName>
</protein>
<comment type="caution">
    <text evidence="2">The sequence shown here is derived from an EMBL/GenBank/DDBJ whole genome shotgun (WGS) entry which is preliminary data.</text>
</comment>
<keyword evidence="1" id="KW-0472">Membrane</keyword>
<evidence type="ECO:0000256" key="1">
    <source>
        <dbReference type="SAM" id="Phobius"/>
    </source>
</evidence>
<dbReference type="AlphaFoldDB" id="A0A1R2C6P6"/>
<keyword evidence="3" id="KW-1185">Reference proteome</keyword>
<feature type="transmembrane region" description="Helical" evidence="1">
    <location>
        <begin position="93"/>
        <end position="112"/>
    </location>
</feature>
<reference evidence="2 3" key="1">
    <citation type="submission" date="2016-11" db="EMBL/GenBank/DDBJ databases">
        <title>The macronuclear genome of Stentor coeruleus: a giant cell with tiny introns.</title>
        <authorList>
            <person name="Slabodnick M."/>
            <person name="Ruby J.G."/>
            <person name="Reiff S.B."/>
            <person name="Swart E.C."/>
            <person name="Gosai S."/>
            <person name="Prabakaran S."/>
            <person name="Witkowska E."/>
            <person name="Larue G.E."/>
            <person name="Fisher S."/>
            <person name="Freeman R.M."/>
            <person name="Gunawardena J."/>
            <person name="Chu W."/>
            <person name="Stover N.A."/>
            <person name="Gregory B.D."/>
            <person name="Nowacki M."/>
            <person name="Derisi J."/>
            <person name="Roy S.W."/>
            <person name="Marshall W.F."/>
            <person name="Sood P."/>
        </authorList>
    </citation>
    <scope>NUCLEOTIDE SEQUENCE [LARGE SCALE GENOMIC DNA]</scope>
    <source>
        <strain evidence="2">WM001</strain>
    </source>
</reference>
<evidence type="ECO:0000313" key="2">
    <source>
        <dbReference type="EMBL" id="OMJ84659.1"/>
    </source>
</evidence>
<name>A0A1R2C6P6_9CILI</name>
<accession>A0A1R2C6P6</accession>
<feature type="transmembrane region" description="Helical" evidence="1">
    <location>
        <begin position="165"/>
        <end position="183"/>
    </location>
</feature>